<dbReference type="RefSeq" id="WP_345924300.1">
    <property type="nucleotide sequence ID" value="NZ_JBDIVF010000001.1"/>
</dbReference>
<comment type="caution">
    <text evidence="2">The sequence shown here is derived from an EMBL/GenBank/DDBJ whole genome shotgun (WGS) entry which is preliminary data.</text>
</comment>
<keyword evidence="3" id="KW-1185">Reference proteome</keyword>
<evidence type="ECO:0000313" key="2">
    <source>
        <dbReference type="EMBL" id="MET1489156.1"/>
    </source>
</evidence>
<dbReference type="InterPro" id="IPR036873">
    <property type="entry name" value="Rhodanese-like_dom_sf"/>
</dbReference>
<dbReference type="PANTHER" id="PTHR45431">
    <property type="entry name" value="RHODANESE-LIKE DOMAIN-CONTAINING PROTEIN 15, CHLOROPLASTIC"/>
    <property type="match status" value="1"/>
</dbReference>
<dbReference type="PANTHER" id="PTHR45431:SF3">
    <property type="entry name" value="RHODANESE-LIKE DOMAIN-CONTAINING PROTEIN 15, CHLOROPLASTIC"/>
    <property type="match status" value="1"/>
</dbReference>
<sequence>MQTLSDTLKLGRERAEKTRLPYDGALTPHEAHLVLEHAPGARIVDVRTRAELDWVGRIPGAVEIEWNAWPGGVPNQHFIEELRQQVDPESLLLFICRSGARSHNAAMAAAAAGFTACYNVLEGFEGDKDAHGHRGRIGGWRHAGLPWFQS</sequence>
<accession>A0ABV2CMP5</accession>
<evidence type="ECO:0000259" key="1">
    <source>
        <dbReference type="PROSITE" id="PS50206"/>
    </source>
</evidence>
<evidence type="ECO:0000313" key="3">
    <source>
        <dbReference type="Proteomes" id="UP001548590"/>
    </source>
</evidence>
<dbReference type="InterPro" id="IPR001763">
    <property type="entry name" value="Rhodanese-like_dom"/>
</dbReference>
<organism evidence="2 3">
    <name type="scientific">Uliginosibacterium paludis</name>
    <dbReference type="NCBI Taxonomy" id="1615952"/>
    <lineage>
        <taxon>Bacteria</taxon>
        <taxon>Pseudomonadati</taxon>
        <taxon>Pseudomonadota</taxon>
        <taxon>Betaproteobacteria</taxon>
        <taxon>Rhodocyclales</taxon>
        <taxon>Zoogloeaceae</taxon>
        <taxon>Uliginosibacterium</taxon>
    </lineage>
</organism>
<protein>
    <submittedName>
        <fullName evidence="2">Rhodanese-like domain-containing protein</fullName>
    </submittedName>
</protein>
<proteinExistence type="predicted"/>
<name>A0ABV2CMP5_9RHOO</name>
<dbReference type="Pfam" id="PF00581">
    <property type="entry name" value="Rhodanese"/>
    <property type="match status" value="1"/>
</dbReference>
<reference evidence="2 3" key="1">
    <citation type="submission" date="2024-07" db="EMBL/GenBank/DDBJ databases">
        <title>Uliginosibacterium paludis KCTC:42655.</title>
        <authorList>
            <person name="Kim M.K."/>
        </authorList>
    </citation>
    <scope>NUCLEOTIDE SEQUENCE [LARGE SCALE GENOMIC DNA]</scope>
    <source>
        <strain evidence="2 3">KCTC 42655</strain>
    </source>
</reference>
<dbReference type="PROSITE" id="PS50206">
    <property type="entry name" value="RHODANESE_3"/>
    <property type="match status" value="1"/>
</dbReference>
<dbReference type="Gene3D" id="3.40.250.10">
    <property type="entry name" value="Rhodanese-like domain"/>
    <property type="match status" value="1"/>
</dbReference>
<dbReference type="EMBL" id="JBEWLZ010000002">
    <property type="protein sequence ID" value="MET1489156.1"/>
    <property type="molecule type" value="Genomic_DNA"/>
</dbReference>
<gene>
    <name evidence="2" type="ORF">ABVT11_04915</name>
</gene>
<dbReference type="Proteomes" id="UP001548590">
    <property type="component" value="Unassembled WGS sequence"/>
</dbReference>
<feature type="domain" description="Rhodanese" evidence="1">
    <location>
        <begin position="37"/>
        <end position="136"/>
    </location>
</feature>
<dbReference type="SUPFAM" id="SSF52821">
    <property type="entry name" value="Rhodanese/Cell cycle control phosphatase"/>
    <property type="match status" value="1"/>
</dbReference>
<dbReference type="SMART" id="SM00450">
    <property type="entry name" value="RHOD"/>
    <property type="match status" value="1"/>
</dbReference>
<dbReference type="CDD" id="cd01522">
    <property type="entry name" value="RHOD_1"/>
    <property type="match status" value="1"/>
</dbReference>
<dbReference type="InterPro" id="IPR052367">
    <property type="entry name" value="Thiosulfate_ST/Rhodanese-like"/>
</dbReference>